<sequence>MAGNTGMGMTTLAAAAAAASAQNGLGAGGGAVGGKKDAEGKEKFGPEEAEALVRRMIEERMVDVGHPDNAGVTGTANGGTATGTGNASGSGNASA</sequence>
<dbReference type="EMBL" id="RSCD01000013">
    <property type="protein sequence ID" value="RSH89517.1"/>
    <property type="molecule type" value="Genomic_DNA"/>
</dbReference>
<organism evidence="2 3">
    <name type="scientific">Saitozyma podzolica</name>
    <dbReference type="NCBI Taxonomy" id="1890683"/>
    <lineage>
        <taxon>Eukaryota</taxon>
        <taxon>Fungi</taxon>
        <taxon>Dikarya</taxon>
        <taxon>Basidiomycota</taxon>
        <taxon>Agaricomycotina</taxon>
        <taxon>Tremellomycetes</taxon>
        <taxon>Tremellales</taxon>
        <taxon>Trimorphomycetaceae</taxon>
        <taxon>Saitozyma</taxon>
    </lineage>
</organism>
<reference evidence="2 3" key="1">
    <citation type="submission" date="2018-11" db="EMBL/GenBank/DDBJ databases">
        <title>Genome sequence of Saitozyma podzolica DSM 27192.</title>
        <authorList>
            <person name="Aliyu H."/>
            <person name="Gorte O."/>
            <person name="Ochsenreither K."/>
        </authorList>
    </citation>
    <scope>NUCLEOTIDE SEQUENCE [LARGE SCALE GENOMIC DNA]</scope>
    <source>
        <strain evidence="2 3">DSM 27192</strain>
    </source>
</reference>
<dbReference type="STRING" id="1890683.A0A427YEW1"/>
<feature type="region of interest" description="Disordered" evidence="1">
    <location>
        <begin position="18"/>
        <end position="47"/>
    </location>
</feature>
<keyword evidence="3" id="KW-1185">Reference proteome</keyword>
<gene>
    <name evidence="2" type="ORF">EHS25_002067</name>
</gene>
<evidence type="ECO:0000256" key="1">
    <source>
        <dbReference type="SAM" id="MobiDB-lite"/>
    </source>
</evidence>
<feature type="compositionally biased region" description="Basic and acidic residues" evidence="1">
    <location>
        <begin position="34"/>
        <end position="47"/>
    </location>
</feature>
<evidence type="ECO:0000313" key="2">
    <source>
        <dbReference type="EMBL" id="RSH89517.1"/>
    </source>
</evidence>
<feature type="compositionally biased region" description="Gly residues" evidence="1">
    <location>
        <begin position="76"/>
        <end position="88"/>
    </location>
</feature>
<comment type="caution">
    <text evidence="2">The sequence shown here is derived from an EMBL/GenBank/DDBJ whole genome shotgun (WGS) entry which is preliminary data.</text>
</comment>
<proteinExistence type="predicted"/>
<accession>A0A427YEW1</accession>
<protein>
    <submittedName>
        <fullName evidence="2">Uncharacterized protein</fullName>
    </submittedName>
</protein>
<evidence type="ECO:0000313" key="3">
    <source>
        <dbReference type="Proteomes" id="UP000279259"/>
    </source>
</evidence>
<dbReference type="AlphaFoldDB" id="A0A427YEW1"/>
<dbReference type="Proteomes" id="UP000279259">
    <property type="component" value="Unassembled WGS sequence"/>
</dbReference>
<name>A0A427YEW1_9TREE</name>
<feature type="region of interest" description="Disordered" evidence="1">
    <location>
        <begin position="65"/>
        <end position="95"/>
    </location>
</feature>